<dbReference type="InterPro" id="IPR055557">
    <property type="entry name" value="DUF7133"/>
</dbReference>
<dbReference type="Pfam" id="PF00034">
    <property type="entry name" value="Cytochrom_C"/>
    <property type="match status" value="1"/>
</dbReference>
<dbReference type="InterPro" id="IPR011989">
    <property type="entry name" value="ARM-like"/>
</dbReference>
<sequence length="1053" mass="114156" precursor="true">MLRSPRLLACLLCVVVNCVSASAQISPDDSLKSLHPAEGLDVSLWASEPMVRNPTAMEIDSRGRVWIAEGLNYRMKQRQFDSMGRVEGADQIKILSDTDGDGKADKVTVFADNIFPVPLGLAVEEIWKDGVQTGTRVYTGNSPDFLVLEDTDGDDKADHRYALLTGFRGVDSDHGLHGMTFGPDGKLYFTVGDARYGADKRKSGDPTLDVLDQSGRRVTSTNVGATLRVNRDGTELQILSSGHRNNYEAAVDSFGNVFGSDNDDDGNRGCRMYWVMAGGEYGYQHPDSSRHWAEELPGIIPKLVGTGNGAPSGLIVYEGNLLPEQYYGAVLQVDSGTHQVNLHRIVRFGAGFRSDYGVLLKGDDDWFRPVDVSVAADGSLFVCDWYDAGVGGNRFSDQTTGRIYRVGAVTAEQNALTFDGNNAIEALQSPNPVARLAARDQLLRQGADSRSELLWLFQDANPVVRARALHVLHALPTTGDADVAEALLDPNPRIREMAVGLLSLSDQHNPSDQDLDKIMALVDDTDAGVRRALLLAISNQPTEGINVALQELAAAWDGRDRLYLEALRGALIVREPDFLQDLFNRLVNTAIEDGWDEQPIAVPPFYPVGTNDAFLRPQDELPPSNAASRVLGLAWVLQRSETLPAIERLLSHNHSPSVEQAASLALVGISDPAAGRLLIKRFFAAGVADDGKLDIVRQLGRGLSGDWNQLVDDESLRKVFMVALKSPVLQVPAIESLARAKMKGFAEPLMDIAADDSQQAIVRVAALTSLGKMTHKPVAELAAELVGSSKGSSSGGQIALAGLEAISLVGDESAQSALLNVLLDNNMPLDARRKSLQLVATTSRGADAVLSLQKQSEIAADLESEMSFLLHNHSDGRIRHLAEQQLPATSGIDSKKIHNVQAVLALHGNAGRGRELFTNHKDAACARCHRVTGEGSLVGPDLASVGMKYGERELLYHIQYPSGAINYNFVATSFLFIDGRIQNGLVLDRQDGKITLGIATGQQITIEEDDVEEERPQSVSLMPEGLVANFTEQQLCDLVEYLRTLRHGDAVQQ</sequence>
<evidence type="ECO:0000313" key="8">
    <source>
        <dbReference type="Proteomes" id="UP000318538"/>
    </source>
</evidence>
<evidence type="ECO:0000313" key="7">
    <source>
        <dbReference type="EMBL" id="QDT05515.1"/>
    </source>
</evidence>
<organism evidence="7 8">
    <name type="scientific">Rubripirellula lacrimiformis</name>
    <dbReference type="NCBI Taxonomy" id="1930273"/>
    <lineage>
        <taxon>Bacteria</taxon>
        <taxon>Pseudomonadati</taxon>
        <taxon>Planctomycetota</taxon>
        <taxon>Planctomycetia</taxon>
        <taxon>Pirellulales</taxon>
        <taxon>Pirellulaceae</taxon>
        <taxon>Rubripirellula</taxon>
    </lineage>
</organism>
<keyword evidence="3 4" id="KW-0408">Iron</keyword>
<dbReference type="InterPro" id="IPR036909">
    <property type="entry name" value="Cyt_c-like_dom_sf"/>
</dbReference>
<dbReference type="GO" id="GO:0020037">
    <property type="term" value="F:heme binding"/>
    <property type="evidence" value="ECO:0007669"/>
    <property type="project" value="InterPro"/>
</dbReference>
<evidence type="ECO:0000256" key="4">
    <source>
        <dbReference type="PROSITE-ProRule" id="PRU00433"/>
    </source>
</evidence>
<dbReference type="Proteomes" id="UP000318538">
    <property type="component" value="Chromosome"/>
</dbReference>
<dbReference type="NCBIfam" id="TIGR02604">
    <property type="entry name" value="Piru_Ver_Nterm"/>
    <property type="match status" value="1"/>
</dbReference>
<protein>
    <submittedName>
        <fullName evidence="7">Cytochrome c</fullName>
    </submittedName>
</protein>
<dbReference type="InterPro" id="IPR013428">
    <property type="entry name" value="Membrane-bound_put_N"/>
</dbReference>
<dbReference type="PROSITE" id="PS51007">
    <property type="entry name" value="CYTC"/>
    <property type="match status" value="1"/>
</dbReference>
<evidence type="ECO:0000259" key="6">
    <source>
        <dbReference type="PROSITE" id="PS51007"/>
    </source>
</evidence>
<dbReference type="InterPro" id="IPR011041">
    <property type="entry name" value="Quinoprot_gluc/sorb_DH_b-prop"/>
</dbReference>
<dbReference type="Gene3D" id="1.10.760.10">
    <property type="entry name" value="Cytochrome c-like domain"/>
    <property type="match status" value="1"/>
</dbReference>
<dbReference type="RefSeq" id="WP_145171681.1">
    <property type="nucleotide sequence ID" value="NZ_CP036525.1"/>
</dbReference>
<feature type="domain" description="Cytochrome c" evidence="6">
    <location>
        <begin position="908"/>
        <end position="1046"/>
    </location>
</feature>
<dbReference type="GO" id="GO:0009055">
    <property type="term" value="F:electron transfer activity"/>
    <property type="evidence" value="ECO:0007669"/>
    <property type="project" value="InterPro"/>
</dbReference>
<evidence type="ECO:0000256" key="1">
    <source>
        <dbReference type="ARBA" id="ARBA00022617"/>
    </source>
</evidence>
<dbReference type="NCBIfam" id="TIGR02603">
    <property type="entry name" value="CxxCH_TIGR02603"/>
    <property type="match status" value="1"/>
</dbReference>
<evidence type="ECO:0000256" key="2">
    <source>
        <dbReference type="ARBA" id="ARBA00022723"/>
    </source>
</evidence>
<dbReference type="Gene3D" id="2.120.10.30">
    <property type="entry name" value="TolB, C-terminal domain"/>
    <property type="match status" value="1"/>
</dbReference>
<gene>
    <name evidence="7" type="ORF">K227x_39150</name>
</gene>
<dbReference type="SUPFAM" id="SSF50952">
    <property type="entry name" value="Soluble quinoprotein glucose dehydrogenase"/>
    <property type="match status" value="1"/>
</dbReference>
<dbReference type="SUPFAM" id="SSF46626">
    <property type="entry name" value="Cytochrome c"/>
    <property type="match status" value="1"/>
</dbReference>
<dbReference type="AlphaFoldDB" id="A0A517NEF3"/>
<dbReference type="PANTHER" id="PTHR33546">
    <property type="entry name" value="LARGE, MULTIFUNCTIONAL SECRETED PROTEIN-RELATED"/>
    <property type="match status" value="1"/>
</dbReference>
<dbReference type="KEGG" id="rlc:K227x_39150"/>
<keyword evidence="2 4" id="KW-0479">Metal-binding</keyword>
<accession>A0A517NEF3</accession>
<feature type="chain" id="PRO_5021950049" evidence="5">
    <location>
        <begin position="24"/>
        <end position="1053"/>
    </location>
</feature>
<dbReference type="InterPro" id="IPR009056">
    <property type="entry name" value="Cyt_c-like_dom"/>
</dbReference>
<reference evidence="7 8" key="1">
    <citation type="submission" date="2019-02" db="EMBL/GenBank/DDBJ databases">
        <title>Deep-cultivation of Planctomycetes and their phenomic and genomic characterization uncovers novel biology.</title>
        <authorList>
            <person name="Wiegand S."/>
            <person name="Jogler M."/>
            <person name="Boedeker C."/>
            <person name="Pinto D."/>
            <person name="Vollmers J."/>
            <person name="Rivas-Marin E."/>
            <person name="Kohn T."/>
            <person name="Peeters S.H."/>
            <person name="Heuer A."/>
            <person name="Rast P."/>
            <person name="Oberbeckmann S."/>
            <person name="Bunk B."/>
            <person name="Jeske O."/>
            <person name="Meyerdierks A."/>
            <person name="Storesund J.E."/>
            <person name="Kallscheuer N."/>
            <person name="Luecker S."/>
            <person name="Lage O.M."/>
            <person name="Pohl T."/>
            <person name="Merkel B.J."/>
            <person name="Hornburger P."/>
            <person name="Mueller R.-W."/>
            <person name="Bruemmer F."/>
            <person name="Labrenz M."/>
            <person name="Spormann A.M."/>
            <person name="Op den Camp H."/>
            <person name="Overmann J."/>
            <person name="Amann R."/>
            <person name="Jetten M.S.M."/>
            <person name="Mascher T."/>
            <person name="Medema M.H."/>
            <person name="Devos D.P."/>
            <person name="Kaster A.-K."/>
            <person name="Ovreas L."/>
            <person name="Rohde M."/>
            <person name="Galperin M.Y."/>
            <person name="Jogler C."/>
        </authorList>
    </citation>
    <scope>NUCLEOTIDE SEQUENCE [LARGE SCALE GENOMIC DNA]</scope>
    <source>
        <strain evidence="7 8">K22_7</strain>
    </source>
</reference>
<dbReference type="InterPro" id="IPR011042">
    <property type="entry name" value="6-blade_b-propeller_TolB-like"/>
</dbReference>
<name>A0A517NEF3_9BACT</name>
<evidence type="ECO:0000256" key="3">
    <source>
        <dbReference type="ARBA" id="ARBA00023004"/>
    </source>
</evidence>
<dbReference type="InterPro" id="IPR016024">
    <property type="entry name" value="ARM-type_fold"/>
</dbReference>
<dbReference type="Pfam" id="PF23500">
    <property type="entry name" value="DUF7133"/>
    <property type="match status" value="1"/>
</dbReference>
<dbReference type="Gene3D" id="1.25.10.10">
    <property type="entry name" value="Leucine-rich Repeat Variant"/>
    <property type="match status" value="1"/>
</dbReference>
<dbReference type="InterPro" id="IPR013427">
    <property type="entry name" value="Haem-bd_dom_put"/>
</dbReference>
<keyword evidence="1 4" id="KW-0349">Heme</keyword>
<feature type="signal peptide" evidence="5">
    <location>
        <begin position="1"/>
        <end position="23"/>
    </location>
</feature>
<dbReference type="OrthoDB" id="232040at2"/>
<dbReference type="EMBL" id="CP036525">
    <property type="protein sequence ID" value="QDT05515.1"/>
    <property type="molecule type" value="Genomic_DNA"/>
</dbReference>
<dbReference type="SUPFAM" id="SSF48371">
    <property type="entry name" value="ARM repeat"/>
    <property type="match status" value="1"/>
</dbReference>
<dbReference type="PANTHER" id="PTHR33546:SF1">
    <property type="entry name" value="LARGE, MULTIFUNCTIONAL SECRETED PROTEIN"/>
    <property type="match status" value="1"/>
</dbReference>
<dbReference type="GO" id="GO:0046872">
    <property type="term" value="F:metal ion binding"/>
    <property type="evidence" value="ECO:0007669"/>
    <property type="project" value="UniProtKB-KW"/>
</dbReference>
<keyword evidence="8" id="KW-1185">Reference proteome</keyword>
<proteinExistence type="predicted"/>
<keyword evidence="5" id="KW-0732">Signal</keyword>
<evidence type="ECO:0000256" key="5">
    <source>
        <dbReference type="SAM" id="SignalP"/>
    </source>
</evidence>